<dbReference type="Pfam" id="PF26616">
    <property type="entry name" value="CorA-like"/>
    <property type="match status" value="1"/>
</dbReference>
<organism evidence="4 5">
    <name type="scientific">Lithohypha guttulata</name>
    <dbReference type="NCBI Taxonomy" id="1690604"/>
    <lineage>
        <taxon>Eukaryota</taxon>
        <taxon>Fungi</taxon>
        <taxon>Dikarya</taxon>
        <taxon>Ascomycota</taxon>
        <taxon>Pezizomycotina</taxon>
        <taxon>Eurotiomycetes</taxon>
        <taxon>Chaetothyriomycetidae</taxon>
        <taxon>Chaetothyriales</taxon>
        <taxon>Trichomeriaceae</taxon>
        <taxon>Lithohypha</taxon>
    </lineage>
</organism>
<evidence type="ECO:0000256" key="1">
    <source>
        <dbReference type="SAM" id="MobiDB-lite"/>
    </source>
</evidence>
<comment type="caution">
    <text evidence="4">The sequence shown here is derived from an EMBL/GenBank/DDBJ whole genome shotgun (WGS) entry which is preliminary data.</text>
</comment>
<feature type="compositionally biased region" description="Polar residues" evidence="1">
    <location>
        <begin position="304"/>
        <end position="316"/>
    </location>
</feature>
<proteinExistence type="predicted"/>
<evidence type="ECO:0000259" key="3">
    <source>
        <dbReference type="Pfam" id="PF26616"/>
    </source>
</evidence>
<evidence type="ECO:0000256" key="2">
    <source>
        <dbReference type="SAM" id="Phobius"/>
    </source>
</evidence>
<feature type="transmembrane region" description="Helical" evidence="2">
    <location>
        <begin position="480"/>
        <end position="505"/>
    </location>
</feature>
<gene>
    <name evidence="4" type="ORF">LTR24_004658</name>
</gene>
<keyword evidence="5" id="KW-1185">Reference proteome</keyword>
<evidence type="ECO:0000313" key="5">
    <source>
        <dbReference type="Proteomes" id="UP001345013"/>
    </source>
</evidence>
<dbReference type="EMBL" id="JAVRRG010000049">
    <property type="protein sequence ID" value="KAK5092999.1"/>
    <property type="molecule type" value="Genomic_DNA"/>
</dbReference>
<accession>A0ABR0KB93</accession>
<keyword evidence="2" id="KW-1133">Transmembrane helix</keyword>
<feature type="domain" description="CorA-like transporter" evidence="3">
    <location>
        <begin position="6"/>
        <end position="265"/>
    </location>
</feature>
<keyword evidence="2" id="KW-0812">Transmembrane</keyword>
<dbReference type="Proteomes" id="UP001345013">
    <property type="component" value="Unassembled WGS sequence"/>
</dbReference>
<feature type="transmembrane region" description="Helical" evidence="2">
    <location>
        <begin position="525"/>
        <end position="547"/>
    </location>
</feature>
<keyword evidence="2" id="KW-0472">Membrane</keyword>
<dbReference type="InterPro" id="IPR058257">
    <property type="entry name" value="CorA-like_dom"/>
</dbReference>
<dbReference type="Gene3D" id="1.20.58.340">
    <property type="entry name" value="Magnesium transport protein CorA, transmembrane region"/>
    <property type="match status" value="1"/>
</dbReference>
<protein>
    <recommendedName>
        <fullName evidence="3">CorA-like transporter domain-containing protein</fullName>
    </recommendedName>
</protein>
<sequence length="573" mass="66173">MDRFIDSCHDATNYPANLACSRFHRYELNAYLERFTRSQKALCYTEKDDNVKDWGMHVWDCATPRDAFSKKVLDSQNLLQDYLGPANGPYHEDPIARFVFLHAKNARERVNSTIQMLQVLLSHHQVNAGVIDQLVSYGRRKNEQDFSACAFRSEARLSQKHPSLPLPELGRSGRQFELCYTLRTIEDPKQWTMRQTATYHSFDVVTGRAFWLIIKANGIVRERIQEATGDRPPLNSTEQSLRLALTAHLVMCKWANDNWRAYIKSDDVRSSTSVVSARKNKYSRPDAPVRANPNVSVKEKHDTTQPFSRRPTAQVTQPLNGLQDLQPDRIGSEDEDNEFSIEDMQTIQTIEEKINSALLVLRTNHDTLGRLRNFYCTIQQFEGWPYNLVSSSREHLVQFAASVTNIESDLELQQARLGTLVRLLADRKALLYAIIENRNVESNKLLAQRAQESQEHMEKMTDYMSALAEKTQQETVSMRIITLVTLFFLPGTFISTLMSTDIIRFEALDSGLFTEHFSVKALKMFFAISIPLMVVTFVTWYLIYWWTRNRQKRLRIMQQVHNLTSKIDNASRA</sequence>
<evidence type="ECO:0000313" key="4">
    <source>
        <dbReference type="EMBL" id="KAK5092999.1"/>
    </source>
</evidence>
<name>A0ABR0KB93_9EURO</name>
<reference evidence="4 5" key="1">
    <citation type="submission" date="2023-08" db="EMBL/GenBank/DDBJ databases">
        <title>Black Yeasts Isolated from many extreme environments.</title>
        <authorList>
            <person name="Coleine C."/>
            <person name="Stajich J.E."/>
            <person name="Selbmann L."/>
        </authorList>
    </citation>
    <scope>NUCLEOTIDE SEQUENCE [LARGE SCALE GENOMIC DNA]</scope>
    <source>
        <strain evidence="4 5">CCFEE 5885</strain>
    </source>
</reference>
<feature type="region of interest" description="Disordered" evidence="1">
    <location>
        <begin position="276"/>
        <end position="316"/>
    </location>
</feature>